<feature type="region of interest" description="Disordered" evidence="1">
    <location>
        <begin position="478"/>
        <end position="540"/>
    </location>
</feature>
<feature type="region of interest" description="Disordered" evidence="1">
    <location>
        <begin position="75"/>
        <end position="134"/>
    </location>
</feature>
<evidence type="ECO:0000256" key="1">
    <source>
        <dbReference type="SAM" id="MobiDB-lite"/>
    </source>
</evidence>
<feature type="compositionally biased region" description="Gly residues" evidence="1">
    <location>
        <begin position="116"/>
        <end position="131"/>
    </location>
</feature>
<dbReference type="Proteomes" id="UP001345827">
    <property type="component" value="Unassembled WGS sequence"/>
</dbReference>
<feature type="compositionally biased region" description="Gly residues" evidence="1">
    <location>
        <begin position="432"/>
        <end position="444"/>
    </location>
</feature>
<dbReference type="InterPro" id="IPR019510">
    <property type="entry name" value="AKAP7-like_phosphoesterase"/>
</dbReference>
<feature type="domain" description="A-kinase anchor protein 7-like phosphoesterase" evidence="2">
    <location>
        <begin position="352"/>
        <end position="459"/>
    </location>
</feature>
<sequence>MASDDNEDRDGPRSKRGRGGGGGWGKGQQSKGKPNANPRTKRPTHFICLPLVTESSIPQLSESLAHFRSVTTPLLDSTSKNDAAGRNPEAEGGPLAAGPSTASTSNSTRLEAGAGTWTGNGNGSNTGGGGTSTIRRDETLRLIPSGAHRPPGTFHLTLGTMDLSEQEDMDMALRLLQDIDYVQLLGGAERQMQREMQRQRQMTEEEEDGVLRERDRPRRGARMMMGEAPSSVKDANDGQQHPVKEQEQAETKREGGDHHGEHRGEDNVEKEADLEVVQVEPATDSGGNDKDDKRNGNGKGVVQAAVKEAIKAPLQSLARSISPPPLTSSTPPSASTSSRPAFSGSGSGSDRGSLTITLSGLGTFPRASSSRIFYANPQDPSGRLLPFGQLVRQRFQDAGLVTETRPLVLHATVANFIYDRTNKKGKGKARKGPGGGGGGGGGGGMSGVDARDILRFFNDGGAVRDRMARTGNVAKTFARDDEADAADGKEREVEKEEDDHHHHHHLHTHQQRHQQHKIEEVDDEDRGDASSSNAMSKTEAEAVSEYIWARDIHVDRIRICKMGAEKSDHEGWGLEYKAVGEKLFVP</sequence>
<dbReference type="SUPFAM" id="SSF55144">
    <property type="entry name" value="LigT-like"/>
    <property type="match status" value="1"/>
</dbReference>
<feature type="region of interest" description="Disordered" evidence="1">
    <location>
        <begin position="423"/>
        <end position="444"/>
    </location>
</feature>
<feature type="compositionally biased region" description="Low complexity" evidence="1">
    <location>
        <begin position="327"/>
        <end position="353"/>
    </location>
</feature>
<keyword evidence="4" id="KW-1185">Reference proteome</keyword>
<accession>A0AAV9Q7V7</accession>
<dbReference type="InterPro" id="IPR009097">
    <property type="entry name" value="Cyclic_Pdiesterase"/>
</dbReference>
<feature type="compositionally biased region" description="Basic and acidic residues" evidence="1">
    <location>
        <begin position="192"/>
        <end position="218"/>
    </location>
</feature>
<dbReference type="EMBL" id="JAXLQG010000008">
    <property type="protein sequence ID" value="KAK5536651.1"/>
    <property type="molecule type" value="Genomic_DNA"/>
</dbReference>
<feature type="compositionally biased region" description="Basic and acidic residues" evidence="1">
    <location>
        <begin position="242"/>
        <end position="273"/>
    </location>
</feature>
<dbReference type="AlphaFoldDB" id="A0AAV9Q7V7"/>
<comment type="caution">
    <text evidence="3">The sequence shown here is derived from an EMBL/GenBank/DDBJ whole genome shotgun (WGS) entry which is preliminary data.</text>
</comment>
<dbReference type="InterPro" id="IPR009210">
    <property type="entry name" value="ASCC1"/>
</dbReference>
<dbReference type="GO" id="GO:0006307">
    <property type="term" value="P:DNA alkylation repair"/>
    <property type="evidence" value="ECO:0007669"/>
    <property type="project" value="InterPro"/>
</dbReference>
<evidence type="ECO:0000313" key="4">
    <source>
        <dbReference type="Proteomes" id="UP001345827"/>
    </source>
</evidence>
<feature type="region of interest" description="Disordered" evidence="1">
    <location>
        <begin position="316"/>
        <end position="354"/>
    </location>
</feature>
<dbReference type="Pfam" id="PF10469">
    <property type="entry name" value="AKAP7_NLS"/>
    <property type="match status" value="1"/>
</dbReference>
<feature type="compositionally biased region" description="Basic residues" evidence="1">
    <location>
        <begin position="501"/>
        <end position="515"/>
    </location>
</feature>
<dbReference type="PANTHER" id="PTHR13360">
    <property type="entry name" value="ACTIVATING SIGNAL COINTEGRATOR 1 COMPLEX SUBUNIT 1"/>
    <property type="match status" value="1"/>
</dbReference>
<protein>
    <recommendedName>
        <fullName evidence="2">A-kinase anchor protein 7-like phosphoesterase domain-containing protein</fullName>
    </recommendedName>
</protein>
<dbReference type="Gene3D" id="3.90.1140.10">
    <property type="entry name" value="Cyclic phosphodiesterase"/>
    <property type="match status" value="2"/>
</dbReference>
<proteinExistence type="predicted"/>
<dbReference type="GO" id="GO:0006355">
    <property type="term" value="P:regulation of DNA-templated transcription"/>
    <property type="evidence" value="ECO:0007669"/>
    <property type="project" value="TreeGrafter"/>
</dbReference>
<evidence type="ECO:0000259" key="2">
    <source>
        <dbReference type="Pfam" id="PF10469"/>
    </source>
</evidence>
<gene>
    <name evidence="3" type="ORF">LTR25_005325</name>
</gene>
<dbReference type="PANTHER" id="PTHR13360:SF1">
    <property type="entry name" value="ACTIVATING SIGNAL COINTEGRATOR 1 COMPLEX SUBUNIT 1"/>
    <property type="match status" value="1"/>
</dbReference>
<feature type="region of interest" description="Disordered" evidence="1">
    <location>
        <begin position="1"/>
        <end position="42"/>
    </location>
</feature>
<feature type="compositionally biased region" description="Polar residues" evidence="1">
    <location>
        <begin position="100"/>
        <end position="109"/>
    </location>
</feature>
<organism evidence="3 4">
    <name type="scientific">Vermiconidia calcicola</name>
    <dbReference type="NCBI Taxonomy" id="1690605"/>
    <lineage>
        <taxon>Eukaryota</taxon>
        <taxon>Fungi</taxon>
        <taxon>Dikarya</taxon>
        <taxon>Ascomycota</taxon>
        <taxon>Pezizomycotina</taxon>
        <taxon>Dothideomycetes</taxon>
        <taxon>Dothideomycetidae</taxon>
        <taxon>Mycosphaerellales</taxon>
        <taxon>Extremaceae</taxon>
        <taxon>Vermiconidia</taxon>
    </lineage>
</organism>
<reference evidence="3 4" key="1">
    <citation type="submission" date="2023-06" db="EMBL/GenBank/DDBJ databases">
        <title>Black Yeasts Isolated from many extreme environments.</title>
        <authorList>
            <person name="Coleine C."/>
            <person name="Stajich J.E."/>
            <person name="Selbmann L."/>
        </authorList>
    </citation>
    <scope>NUCLEOTIDE SEQUENCE [LARGE SCALE GENOMIC DNA]</scope>
    <source>
        <strain evidence="3 4">CCFEE 5887</strain>
    </source>
</reference>
<dbReference type="GO" id="GO:0005634">
    <property type="term" value="C:nucleus"/>
    <property type="evidence" value="ECO:0007669"/>
    <property type="project" value="TreeGrafter"/>
</dbReference>
<feature type="compositionally biased region" description="Basic and acidic residues" evidence="1">
    <location>
        <begin position="486"/>
        <end position="500"/>
    </location>
</feature>
<feature type="region of interest" description="Disordered" evidence="1">
    <location>
        <begin position="279"/>
        <end position="298"/>
    </location>
</feature>
<feature type="region of interest" description="Disordered" evidence="1">
    <location>
        <begin position="192"/>
        <end position="273"/>
    </location>
</feature>
<name>A0AAV9Q7V7_9PEZI</name>
<evidence type="ECO:0000313" key="3">
    <source>
        <dbReference type="EMBL" id="KAK5536651.1"/>
    </source>
</evidence>